<name>A0A2T0B5S1_9CLOT</name>
<dbReference type="OrthoDB" id="1898428at2"/>
<comment type="caution">
    <text evidence="1">The sequence shown here is derived from an EMBL/GenBank/DDBJ whole genome shotgun (WGS) entry which is preliminary data.</text>
</comment>
<organism evidence="1 2">
    <name type="scientific">Clostridium luticellarii</name>
    <dbReference type="NCBI Taxonomy" id="1691940"/>
    <lineage>
        <taxon>Bacteria</taxon>
        <taxon>Bacillati</taxon>
        <taxon>Bacillota</taxon>
        <taxon>Clostridia</taxon>
        <taxon>Eubacteriales</taxon>
        <taxon>Clostridiaceae</taxon>
        <taxon>Clostridium</taxon>
    </lineage>
</organism>
<reference evidence="1 2" key="1">
    <citation type="submission" date="2018-03" db="EMBL/GenBank/DDBJ databases">
        <title>Genome sequence of Clostridium luticellarii DSM 29923.</title>
        <authorList>
            <person name="Poehlein A."/>
            <person name="Daniel R."/>
        </authorList>
    </citation>
    <scope>NUCLEOTIDE SEQUENCE [LARGE SCALE GENOMIC DNA]</scope>
    <source>
        <strain evidence="1 2">DSM 29923</strain>
    </source>
</reference>
<dbReference type="AlphaFoldDB" id="A0A2T0B5S1"/>
<evidence type="ECO:0000313" key="1">
    <source>
        <dbReference type="EMBL" id="PRR79226.1"/>
    </source>
</evidence>
<accession>A0A2T0B5S1</accession>
<dbReference type="RefSeq" id="WP_106011084.1">
    <property type="nucleotide sequence ID" value="NZ_JALCPJ010000040.1"/>
</dbReference>
<evidence type="ECO:0000313" key="2">
    <source>
        <dbReference type="Proteomes" id="UP000237798"/>
    </source>
</evidence>
<protein>
    <submittedName>
        <fullName evidence="1">Uncharacterized protein</fullName>
    </submittedName>
</protein>
<gene>
    <name evidence="1" type="ORF">CLLU_35480</name>
</gene>
<dbReference type="Proteomes" id="UP000237798">
    <property type="component" value="Unassembled WGS sequence"/>
</dbReference>
<proteinExistence type="predicted"/>
<keyword evidence="2" id="KW-1185">Reference proteome</keyword>
<dbReference type="EMBL" id="PVXP01000108">
    <property type="protein sequence ID" value="PRR79226.1"/>
    <property type="molecule type" value="Genomic_DNA"/>
</dbReference>
<sequence length="171" mass="20152">MGITVKNAIKKFKSDIPEHVSDKLSQLDSKCYLQRRQSDYKFNIHQKENKKLNLPTNDGKCCMRAYVYGNLMFSEDSIYLSNKCINNSEALEHDSYEAIYKKQYDKFIEKLQNMDSEYERQNFKEQNMITDEEDGMEGIKITDENVDEIVDDILDNVLPLSQEYIKIFSEI</sequence>